<evidence type="ECO:0000313" key="2">
    <source>
        <dbReference type="Proteomes" id="UP001326110"/>
    </source>
</evidence>
<dbReference type="GeneID" id="43167032"/>
<dbReference type="EMBL" id="CP140152">
    <property type="protein sequence ID" value="WQH04016.1"/>
    <property type="molecule type" value="Genomic_DNA"/>
</dbReference>
<keyword evidence="2" id="KW-1185">Reference proteome</keyword>
<organism evidence="1 2">
    <name type="scientific">Duganella zoogloeoides</name>
    <dbReference type="NCBI Taxonomy" id="75659"/>
    <lineage>
        <taxon>Bacteria</taxon>
        <taxon>Pseudomonadati</taxon>
        <taxon>Pseudomonadota</taxon>
        <taxon>Betaproteobacteria</taxon>
        <taxon>Burkholderiales</taxon>
        <taxon>Oxalobacteraceae</taxon>
        <taxon>Telluria group</taxon>
        <taxon>Duganella</taxon>
    </lineage>
</organism>
<name>A0ABZ0XXT6_9BURK</name>
<accession>A0ABZ0XXT6</accession>
<dbReference type="RefSeq" id="WP_154820003.1">
    <property type="nucleotide sequence ID" value="NZ_CP140152.1"/>
</dbReference>
<evidence type="ECO:0000313" key="1">
    <source>
        <dbReference type="EMBL" id="WQH04016.1"/>
    </source>
</evidence>
<sequence>MKIRSCLNHVASGLLARFIGRNNDYQGFWTLGVLYSSVRTTPWRVELDLISGDAYPTNKITTNVVVEQSAALRTALSKQNVAWHFLKRATLTVQFNAPVQVGYTGIRGEPFVCIVELESVAGQSATVSFVGRCAAWAPGLFSGRAGYLHPQL</sequence>
<gene>
    <name evidence="1" type="ORF">SR858_23675</name>
</gene>
<protein>
    <submittedName>
        <fullName evidence="1">Uncharacterized protein</fullName>
    </submittedName>
</protein>
<reference evidence="1 2" key="1">
    <citation type="submission" date="2023-11" db="EMBL/GenBank/DDBJ databases">
        <title>MicrobeMod: A computational toolkit for identifying prokaryotic methylation and restriction-modification with nanopore sequencing.</title>
        <authorList>
            <person name="Crits-Christoph A."/>
            <person name="Kang S.C."/>
            <person name="Lee H."/>
            <person name="Ostrov N."/>
        </authorList>
    </citation>
    <scope>NUCLEOTIDE SEQUENCE [LARGE SCALE GENOMIC DNA]</scope>
    <source>
        <strain evidence="1 2">ATCC 25935</strain>
    </source>
</reference>
<proteinExistence type="predicted"/>
<dbReference type="Proteomes" id="UP001326110">
    <property type="component" value="Chromosome"/>
</dbReference>